<feature type="compositionally biased region" description="Acidic residues" evidence="1">
    <location>
        <begin position="44"/>
        <end position="53"/>
    </location>
</feature>
<feature type="compositionally biased region" description="Low complexity" evidence="1">
    <location>
        <begin position="82"/>
        <end position="99"/>
    </location>
</feature>
<feature type="compositionally biased region" description="Polar residues" evidence="1">
    <location>
        <begin position="71"/>
        <end position="81"/>
    </location>
</feature>
<gene>
    <name evidence="2" type="ORF">BJ085DRAFT_27886</name>
</gene>
<feature type="compositionally biased region" description="Low complexity" evidence="1">
    <location>
        <begin position="162"/>
        <end position="175"/>
    </location>
</feature>
<evidence type="ECO:0000313" key="3">
    <source>
        <dbReference type="Proteomes" id="UP000268162"/>
    </source>
</evidence>
<dbReference type="Proteomes" id="UP000268162">
    <property type="component" value="Unassembled WGS sequence"/>
</dbReference>
<keyword evidence="3" id="KW-1185">Reference proteome</keyword>
<name>A0A4P9ZRI1_9FUNG</name>
<feature type="region of interest" description="Disordered" evidence="1">
    <location>
        <begin position="140"/>
        <end position="176"/>
    </location>
</feature>
<sequence>MEALLARYAASNHERSASGASSLPLEELPPILMHHLTWRASHADDDDDDDDTGSDMRSQSDNYPSDHTDDSITGDSQEAPNSGSTVGAVAGSSRAVVEGVSDEEPMNQENPDHRGPSPSEMSDSEDAEFNAAADLYADELSDSDEPSSDDGEVSTWSPPPSSNNNPRRPPSRTSRAIADRTVAMEDIISESDFNQESDQEAVSFPWYHRVIGPRPTALNGHRRSAHSVDSIEPVHANLVTMHVPVAKKYLLDHTLSNPYWRLNMMETRPFDGGGC</sequence>
<organism evidence="2 3">
    <name type="scientific">Dimargaris cristalligena</name>
    <dbReference type="NCBI Taxonomy" id="215637"/>
    <lineage>
        <taxon>Eukaryota</taxon>
        <taxon>Fungi</taxon>
        <taxon>Fungi incertae sedis</taxon>
        <taxon>Zoopagomycota</taxon>
        <taxon>Kickxellomycotina</taxon>
        <taxon>Dimargaritomycetes</taxon>
        <taxon>Dimargaritales</taxon>
        <taxon>Dimargaritaceae</taxon>
        <taxon>Dimargaris</taxon>
    </lineage>
</organism>
<accession>A0A4P9ZRI1</accession>
<reference evidence="3" key="1">
    <citation type="journal article" date="2018" name="Nat. Microbiol.">
        <title>Leveraging single-cell genomics to expand the fungal tree of life.</title>
        <authorList>
            <person name="Ahrendt S.R."/>
            <person name="Quandt C.A."/>
            <person name="Ciobanu D."/>
            <person name="Clum A."/>
            <person name="Salamov A."/>
            <person name="Andreopoulos B."/>
            <person name="Cheng J.F."/>
            <person name="Woyke T."/>
            <person name="Pelin A."/>
            <person name="Henrissat B."/>
            <person name="Reynolds N.K."/>
            <person name="Benny G.L."/>
            <person name="Smith M.E."/>
            <person name="James T.Y."/>
            <person name="Grigoriev I.V."/>
        </authorList>
    </citation>
    <scope>NUCLEOTIDE SEQUENCE [LARGE SCALE GENOMIC DNA]</scope>
    <source>
        <strain evidence="3">RSA 468</strain>
    </source>
</reference>
<feature type="region of interest" description="Disordered" evidence="1">
    <location>
        <begin position="39"/>
        <end position="126"/>
    </location>
</feature>
<evidence type="ECO:0000256" key="1">
    <source>
        <dbReference type="SAM" id="MobiDB-lite"/>
    </source>
</evidence>
<evidence type="ECO:0000313" key="2">
    <source>
        <dbReference type="EMBL" id="RKP35050.1"/>
    </source>
</evidence>
<feature type="region of interest" description="Disordered" evidence="1">
    <location>
        <begin position="1"/>
        <end position="24"/>
    </location>
</feature>
<dbReference type="EMBL" id="ML002975">
    <property type="protein sequence ID" value="RKP35050.1"/>
    <property type="molecule type" value="Genomic_DNA"/>
</dbReference>
<proteinExistence type="predicted"/>
<protein>
    <submittedName>
        <fullName evidence="2">Uncharacterized protein</fullName>
    </submittedName>
</protein>
<feature type="compositionally biased region" description="Acidic residues" evidence="1">
    <location>
        <begin position="140"/>
        <end position="152"/>
    </location>
</feature>
<dbReference type="AlphaFoldDB" id="A0A4P9ZRI1"/>